<dbReference type="Pfam" id="PF14415">
    <property type="entry name" value="DUF4424"/>
    <property type="match status" value="1"/>
</dbReference>
<organism evidence="3 4">
    <name type="scientific">Massilia rubra</name>
    <dbReference type="NCBI Taxonomy" id="2607910"/>
    <lineage>
        <taxon>Bacteria</taxon>
        <taxon>Pseudomonadati</taxon>
        <taxon>Pseudomonadota</taxon>
        <taxon>Betaproteobacteria</taxon>
        <taxon>Burkholderiales</taxon>
        <taxon>Oxalobacteraceae</taxon>
        <taxon>Telluria group</taxon>
        <taxon>Massilia</taxon>
    </lineage>
</organism>
<dbReference type="Proteomes" id="UP000785613">
    <property type="component" value="Unassembled WGS sequence"/>
</dbReference>
<name>A0ABX0LGG9_9BURK</name>
<reference evidence="3 4" key="1">
    <citation type="submission" date="2019-09" db="EMBL/GenBank/DDBJ databases">
        <title>Taxonomy of Antarctic Massilia spp.: description of Massilia rubra sp. nov., Massilia aquatica sp. nov., Massilia mucilaginosa sp. nov., Massilia frigida sp. nov. isolated from streams, lakes and regoliths.</title>
        <authorList>
            <person name="Holochova P."/>
            <person name="Sedlacek I."/>
            <person name="Kralova S."/>
            <person name="Maslanova I."/>
            <person name="Busse H.-J."/>
            <person name="Stankova E."/>
            <person name="Vrbovska V."/>
            <person name="Kovarovic V."/>
            <person name="Bartak M."/>
            <person name="Svec P."/>
            <person name="Pantucek R."/>
        </authorList>
    </citation>
    <scope>NUCLEOTIDE SEQUENCE [LARGE SCALE GENOMIC DNA]</scope>
    <source>
        <strain evidence="3 4">CCM 8692</strain>
    </source>
</reference>
<sequence>MPSKSDLVRTLDHARSRWRAGGVTLRPALPRRGKIRARRTPPPPPSVSDIVSISSILRRRPSPSKKHTAMTRLTTPRTAALAALLLPVLALANDGIAGVSAGGIVFRKTDAIAMKKEVLNVSRSLISVDYEFVNESSSDLEETIVFPLPAYQAMKQDSDTYYGQPAGFSIKVDGKAVGFSTRVIALHAKEDITAQLKKLGLSDAQIAFNSSFASKTKVAPLTAKQRQQLSSLNLLEQGADGDTGPVWEVQVNYIWKQVFPAGKVVRVHHAYRPFVSGGPGEWGMNEEVAKTYCADKEFLGTWKKLAARTPDRLVPAEHVSYILKTGNTWKRGIDDFTLNVIKRHPAEIVSLCFPGTFRKIDANTFQVRLSNFQPADDLQVYFGNIDINAASESSGVMPVLAK</sequence>
<feature type="domain" description="DUF4424" evidence="2">
    <location>
        <begin position="92"/>
        <end position="380"/>
    </location>
</feature>
<comment type="caution">
    <text evidence="3">The sequence shown here is derived from an EMBL/GenBank/DDBJ whole genome shotgun (WGS) entry which is preliminary data.</text>
</comment>
<dbReference type="InterPro" id="IPR025538">
    <property type="entry name" value="DUF4424"/>
</dbReference>
<feature type="region of interest" description="Disordered" evidence="1">
    <location>
        <begin position="22"/>
        <end position="49"/>
    </location>
</feature>
<evidence type="ECO:0000313" key="4">
    <source>
        <dbReference type="Proteomes" id="UP000785613"/>
    </source>
</evidence>
<feature type="compositionally biased region" description="Basic residues" evidence="1">
    <location>
        <begin position="29"/>
        <end position="39"/>
    </location>
</feature>
<keyword evidence="4" id="KW-1185">Reference proteome</keyword>
<dbReference type="Gene3D" id="2.60.40.3680">
    <property type="match status" value="1"/>
</dbReference>
<evidence type="ECO:0000313" key="3">
    <source>
        <dbReference type="EMBL" id="NHZ33928.1"/>
    </source>
</evidence>
<protein>
    <submittedName>
        <fullName evidence="3">DUF4424 domain-containing protein</fullName>
    </submittedName>
</protein>
<proteinExistence type="predicted"/>
<evidence type="ECO:0000256" key="1">
    <source>
        <dbReference type="SAM" id="MobiDB-lite"/>
    </source>
</evidence>
<accession>A0ABX0LGG9</accession>
<dbReference type="EMBL" id="VUYU01000005">
    <property type="protein sequence ID" value="NHZ33928.1"/>
    <property type="molecule type" value="Genomic_DNA"/>
</dbReference>
<gene>
    <name evidence="3" type="ORF">F0185_10045</name>
</gene>
<evidence type="ECO:0000259" key="2">
    <source>
        <dbReference type="Pfam" id="PF14415"/>
    </source>
</evidence>